<dbReference type="SMART" id="SM00579">
    <property type="entry name" value="FBD"/>
    <property type="match status" value="1"/>
</dbReference>
<keyword evidence="3" id="KW-1185">Reference proteome</keyword>
<evidence type="ECO:0000313" key="3">
    <source>
        <dbReference type="Proteomes" id="UP001408789"/>
    </source>
</evidence>
<dbReference type="InterPro" id="IPR032675">
    <property type="entry name" value="LRR_dom_sf"/>
</dbReference>
<dbReference type="SUPFAM" id="SSF52047">
    <property type="entry name" value="RNI-like"/>
    <property type="match status" value="1"/>
</dbReference>
<dbReference type="PANTHER" id="PTHR31639">
    <property type="entry name" value="F-BOX PROTEIN-LIKE"/>
    <property type="match status" value="1"/>
</dbReference>
<dbReference type="Pfam" id="PF23622">
    <property type="entry name" value="LRR_At1g61320_AtMIF1"/>
    <property type="match status" value="1"/>
</dbReference>
<feature type="domain" description="F-box" evidence="1">
    <location>
        <begin position="19"/>
        <end position="72"/>
    </location>
</feature>
<dbReference type="InterPro" id="IPR055357">
    <property type="entry name" value="LRR_At1g61320_AtMIF1"/>
</dbReference>
<protein>
    <recommendedName>
        <fullName evidence="1">F-box domain-containing protein</fullName>
    </recommendedName>
</protein>
<sequence>MNFTKTENNKKRPVNIVEGNRIGNLPEHLIDLIFERLPIQDVIRTSVLSQKWRYKWITMKSVIFDEQISKKLGEYGALGTRGFIRVINHVLLLHKGSIDKFYLYIPNIYLDSFQEVDQWMLLLSTNGIKDITLINSIRRYQLPLCLFSCLELRKLELYKCIFKPPLKFEGFLYLESLILRNTEFTSDLGGNMINVPQLKKLFVRSCTNIYNLKIKATKLQILHVINCNDVMLPDLLHSQCLDTVHITLKKPIKDFSRLNWTHLELILPKVRWFVINGYFLEVFIAERPNLFQHRVISLKSLWLYDFSLGDLDHVLGVLCLLRNSPNLEMLCLRHIHMESKSMHYDVETTSNHLESPDCLDQTLNRLQTVHISHLQGSRPELLFIKLLLANSPSLEKFTIEFNAASDANKWSNIAKDVMQYPRASSKAELVYYHPKSLVILSQPTCYNG</sequence>
<organism evidence="2 3">
    <name type="scientific">Deinandra increscens subsp. villosa</name>
    <dbReference type="NCBI Taxonomy" id="3103831"/>
    <lineage>
        <taxon>Eukaryota</taxon>
        <taxon>Viridiplantae</taxon>
        <taxon>Streptophyta</taxon>
        <taxon>Embryophyta</taxon>
        <taxon>Tracheophyta</taxon>
        <taxon>Spermatophyta</taxon>
        <taxon>Magnoliopsida</taxon>
        <taxon>eudicotyledons</taxon>
        <taxon>Gunneridae</taxon>
        <taxon>Pentapetalae</taxon>
        <taxon>asterids</taxon>
        <taxon>campanulids</taxon>
        <taxon>Asterales</taxon>
        <taxon>Asteraceae</taxon>
        <taxon>Asteroideae</taxon>
        <taxon>Heliantheae alliance</taxon>
        <taxon>Madieae</taxon>
        <taxon>Madiinae</taxon>
        <taxon>Deinandra</taxon>
    </lineage>
</organism>
<dbReference type="InterPro" id="IPR001810">
    <property type="entry name" value="F-box_dom"/>
</dbReference>
<dbReference type="PROSITE" id="PS50181">
    <property type="entry name" value="FBOX"/>
    <property type="match status" value="1"/>
</dbReference>
<dbReference type="Pfam" id="PF00646">
    <property type="entry name" value="F-box"/>
    <property type="match status" value="1"/>
</dbReference>
<dbReference type="EMBL" id="JBCNJP010006578">
    <property type="protein sequence ID" value="KAK9049466.1"/>
    <property type="molecule type" value="Genomic_DNA"/>
</dbReference>
<dbReference type="PANTHER" id="PTHR31639:SF333">
    <property type="entry name" value="F-BOX DOMAIN, FBD DOMAIN, LEUCINE-RICH REPEAT DOMAIN, L DOMAIN-LIKE PROTEIN-RELATED"/>
    <property type="match status" value="1"/>
</dbReference>
<comment type="caution">
    <text evidence="2">The sequence shown here is derived from an EMBL/GenBank/DDBJ whole genome shotgun (WGS) entry which is preliminary data.</text>
</comment>
<evidence type="ECO:0000259" key="1">
    <source>
        <dbReference type="PROSITE" id="PS50181"/>
    </source>
</evidence>
<proteinExistence type="predicted"/>
<accession>A0AAP0C454</accession>
<reference evidence="2 3" key="1">
    <citation type="submission" date="2024-04" db="EMBL/GenBank/DDBJ databases">
        <title>The reference genome of an endangered Asteraceae, Deinandra increscens subsp. villosa, native to the Central Coast of California.</title>
        <authorList>
            <person name="Guilliams M."/>
            <person name="Hasenstab-Lehman K."/>
            <person name="Meyer R."/>
            <person name="Mcevoy S."/>
        </authorList>
    </citation>
    <scope>NUCLEOTIDE SEQUENCE [LARGE SCALE GENOMIC DNA]</scope>
    <source>
        <tissue evidence="2">Leaf</tissue>
    </source>
</reference>
<dbReference type="SMART" id="SM00256">
    <property type="entry name" value="FBOX"/>
    <property type="match status" value="1"/>
</dbReference>
<name>A0AAP0C454_9ASTR</name>
<dbReference type="SUPFAM" id="SSF81383">
    <property type="entry name" value="F-box domain"/>
    <property type="match status" value="1"/>
</dbReference>
<dbReference type="Proteomes" id="UP001408789">
    <property type="component" value="Unassembled WGS sequence"/>
</dbReference>
<gene>
    <name evidence="2" type="ORF">SSX86_031565</name>
</gene>
<dbReference type="InterPro" id="IPR006566">
    <property type="entry name" value="FBD"/>
</dbReference>
<evidence type="ECO:0000313" key="2">
    <source>
        <dbReference type="EMBL" id="KAK9049466.1"/>
    </source>
</evidence>
<dbReference type="Gene3D" id="3.80.10.10">
    <property type="entry name" value="Ribonuclease Inhibitor"/>
    <property type="match status" value="1"/>
</dbReference>
<dbReference type="AlphaFoldDB" id="A0AAP0C454"/>
<dbReference type="InterPro" id="IPR036047">
    <property type="entry name" value="F-box-like_dom_sf"/>
</dbReference>